<evidence type="ECO:0000256" key="1">
    <source>
        <dbReference type="SAM" id="SignalP"/>
    </source>
</evidence>
<comment type="caution">
    <text evidence="2">The sequence shown here is derived from an EMBL/GenBank/DDBJ whole genome shotgun (WGS) entry which is preliminary data.</text>
</comment>
<dbReference type="EMBL" id="SLWQ01000002">
    <property type="protein sequence ID" value="TCO41814.1"/>
    <property type="molecule type" value="Genomic_DNA"/>
</dbReference>
<organism evidence="2 3">
    <name type="scientific">Dokdonella fugitiva</name>
    <dbReference type="NCBI Taxonomy" id="328517"/>
    <lineage>
        <taxon>Bacteria</taxon>
        <taxon>Pseudomonadati</taxon>
        <taxon>Pseudomonadota</taxon>
        <taxon>Gammaproteobacteria</taxon>
        <taxon>Lysobacterales</taxon>
        <taxon>Rhodanobacteraceae</taxon>
        <taxon>Dokdonella</taxon>
    </lineage>
</organism>
<accession>A0A4R2IBC8</accession>
<evidence type="ECO:0000313" key="2">
    <source>
        <dbReference type="EMBL" id="TCO41814.1"/>
    </source>
</evidence>
<evidence type="ECO:0008006" key="4">
    <source>
        <dbReference type="Google" id="ProtNLM"/>
    </source>
</evidence>
<gene>
    <name evidence="2" type="ORF">EV148_102165</name>
</gene>
<reference evidence="2 3" key="1">
    <citation type="journal article" date="2015" name="Stand. Genomic Sci.">
        <title>Genomic Encyclopedia of Bacterial and Archaeal Type Strains, Phase III: the genomes of soil and plant-associated and newly described type strains.</title>
        <authorList>
            <person name="Whitman W.B."/>
            <person name="Woyke T."/>
            <person name="Klenk H.P."/>
            <person name="Zhou Y."/>
            <person name="Lilburn T.G."/>
            <person name="Beck B.J."/>
            <person name="De Vos P."/>
            <person name="Vandamme P."/>
            <person name="Eisen J.A."/>
            <person name="Garrity G."/>
            <person name="Hugenholtz P."/>
            <person name="Kyrpides N.C."/>
        </authorList>
    </citation>
    <scope>NUCLEOTIDE SEQUENCE [LARGE SCALE GENOMIC DNA]</scope>
    <source>
        <strain evidence="2 3">A3</strain>
    </source>
</reference>
<keyword evidence="3" id="KW-1185">Reference proteome</keyword>
<proteinExistence type="predicted"/>
<feature type="chain" id="PRO_5020602085" description="Late embryogenesis abundant protein" evidence="1">
    <location>
        <begin position="18"/>
        <end position="147"/>
    </location>
</feature>
<feature type="signal peptide" evidence="1">
    <location>
        <begin position="1"/>
        <end position="17"/>
    </location>
</feature>
<sequence>MLLRRAFVVTLLTGLLAACGSGGPPRKVHPSTASIQQLAVQADGSWKLSLRIQNYSTFPMHFSRIEAGVTIDGRNVGRLEAVPDIDILGNNGDVVEATFRPDAAITFGTDIAYALKGTIETSEPKESFKFETASRLTPVPGVPNTYR</sequence>
<name>A0A4R2IBC8_9GAMM</name>
<keyword evidence="1" id="KW-0732">Signal</keyword>
<dbReference type="Proteomes" id="UP000294862">
    <property type="component" value="Unassembled WGS sequence"/>
</dbReference>
<evidence type="ECO:0000313" key="3">
    <source>
        <dbReference type="Proteomes" id="UP000294862"/>
    </source>
</evidence>
<dbReference type="AlphaFoldDB" id="A0A4R2IBC8"/>
<protein>
    <recommendedName>
        <fullName evidence="4">Late embryogenesis abundant protein</fullName>
    </recommendedName>
</protein>
<dbReference type="PROSITE" id="PS51257">
    <property type="entry name" value="PROKAR_LIPOPROTEIN"/>
    <property type="match status" value="1"/>
</dbReference>